<feature type="region of interest" description="Disordered" evidence="1">
    <location>
        <begin position="984"/>
        <end position="1007"/>
    </location>
</feature>
<feature type="compositionally biased region" description="Polar residues" evidence="1">
    <location>
        <begin position="570"/>
        <end position="581"/>
    </location>
</feature>
<accession>A0A0K2TQJ9</accession>
<proteinExistence type="predicted"/>
<feature type="compositionally biased region" description="Low complexity" evidence="1">
    <location>
        <begin position="991"/>
        <end position="1002"/>
    </location>
</feature>
<dbReference type="PANTHER" id="PTHR38696:SF1">
    <property type="entry name" value="MEDIATOR OF RNA POLYMERASE II TRANSCRIPTION SUBUNIT 13"/>
    <property type="match status" value="1"/>
</dbReference>
<dbReference type="PANTHER" id="PTHR38696">
    <property type="entry name" value="MEDIATOR OF RNA POLYMERASE II TRANSCRIPTION SUBUNIT 13"/>
    <property type="match status" value="1"/>
</dbReference>
<evidence type="ECO:0000256" key="1">
    <source>
        <dbReference type="SAM" id="MobiDB-lite"/>
    </source>
</evidence>
<organism evidence="2">
    <name type="scientific">Lepeophtheirus salmonis</name>
    <name type="common">Salmon louse</name>
    <name type="synonym">Caligus salmonis</name>
    <dbReference type="NCBI Taxonomy" id="72036"/>
    <lineage>
        <taxon>Eukaryota</taxon>
        <taxon>Metazoa</taxon>
        <taxon>Ecdysozoa</taxon>
        <taxon>Arthropoda</taxon>
        <taxon>Crustacea</taxon>
        <taxon>Multicrustacea</taxon>
        <taxon>Hexanauplia</taxon>
        <taxon>Copepoda</taxon>
        <taxon>Siphonostomatoida</taxon>
        <taxon>Caligidae</taxon>
        <taxon>Lepeophtheirus</taxon>
    </lineage>
</organism>
<dbReference type="EMBL" id="HACA01010932">
    <property type="protein sequence ID" value="CDW28293.1"/>
    <property type="molecule type" value="Transcribed_RNA"/>
</dbReference>
<dbReference type="OrthoDB" id="57679at2759"/>
<sequence>MSDLDNNFEYSSSGYSVQEPIRYFSMSLCDPNIIRLINVGPDLVRLIHERLQQLVTIETFGYVILADYIQTNFLGRFNIYDLKLVKNYFQKEGDISKEDMTIIKVAFCRIFGALFCFGYDMVISTNLAREGTHSTIFFKLRDSQDYFYSLNYLSHKFICIAPHSTESIILINIPKVSVEEILKIIHLTWSPGIKSKQTLADDERSVTVVIALKLCGNPWTQAYYNSGKNTIQARSVILEIVRSLSIHKWRFAANINYTGNADSLFFQWCPNLDLEDDKYCAIVLSRYDRLRCLQAPQGLQQSIKECINKYWYLGLQKTRDYHGVTEFKFGGCPWWSDGNDAVEARFFMSTLMGALKSNAWEVCGTFDLTRHNHDKTTFLLRHCRPQNLSHMCISFCKSNRIRLIVSSSEISEESELALTTRLNETIKQNWVSLGPRNFGKSIEWKLEGDPWECEGLYLDQTRCVYLLCLLLESIQPLGWRLIASADVSSKNIDSNDRGYSLVGKPEDVHTWFFLYDQKLFREDNQYGPKMDLHYHNPYPFSSKFDYMPASTSVPNLEYVPKDDSPRTDRCSTSASNKEKTAQNSKYYNHNSFIKQETNLSSAAFLQQRHLSRSVPSVACVDQFNENNFFPSGHTLNQFSLNCAEFPLFNSQEFNFSNQRKIYDQSSNLSLHHDGDNLIWKNNPSHMFQQEHSVANDHRCSLKKNNFLRQNSAGSLPPSNTTYNYEDGYKSDGETGYRSDIINNKPLYSSIKHNNENIRRNKINGYKTNNNEEDLVDEEERLKQWNNGYESDGANVTNHNNVKRIANSGNYGRLSASECIGTNISSLLDGKNNKGENRCMNEKSSLKKKNAKGSIKNIEGIGTGASSSEELFAIEVRETTVTHSRSKANLLMGTGVNKSEEDKNRCRNDQSILQNHKIPSSQPIQRHYLTDGYRSEGSRSSPSHIIIHKHRTRPLNYNNQVNVCHHFHHHHHFKQQSPSIQNYLNSGRNNESCSTQSSSSSASAPPDYATCSGISPSYDTRLLPGSSTSCNPQTQHQHKQRKNNELYYVGEFYG</sequence>
<reference evidence="2" key="1">
    <citation type="submission" date="2014-05" db="EMBL/GenBank/DDBJ databases">
        <authorList>
            <person name="Chronopoulou M."/>
        </authorList>
    </citation>
    <scope>NUCLEOTIDE SEQUENCE</scope>
    <source>
        <tissue evidence="2">Whole organism</tissue>
    </source>
</reference>
<name>A0A0K2TQJ9_LEPSM</name>
<feature type="compositionally biased region" description="Basic and acidic residues" evidence="1">
    <location>
        <begin position="560"/>
        <end position="569"/>
    </location>
</feature>
<feature type="region of interest" description="Disordered" evidence="1">
    <location>
        <begin position="1021"/>
        <end position="1041"/>
    </location>
</feature>
<dbReference type="AlphaFoldDB" id="A0A0K2TQJ9"/>
<feature type="compositionally biased region" description="Polar residues" evidence="1">
    <location>
        <begin position="1024"/>
        <end position="1034"/>
    </location>
</feature>
<evidence type="ECO:0000313" key="2">
    <source>
        <dbReference type="EMBL" id="CDW28293.1"/>
    </source>
</evidence>
<feature type="region of interest" description="Disordered" evidence="1">
    <location>
        <begin position="560"/>
        <end position="581"/>
    </location>
</feature>
<protein>
    <submittedName>
        <fullName evidence="2">Uncharacterized protein</fullName>
    </submittedName>
</protein>